<dbReference type="RefSeq" id="WP_075640954.1">
    <property type="nucleotide sequence ID" value="NZ_MKIM01000028.1"/>
</dbReference>
<proteinExistence type="predicted"/>
<accession>A0A1Q8ZP16</accession>
<comment type="caution">
    <text evidence="1">The sequence shown here is derived from an EMBL/GenBank/DDBJ whole genome shotgun (WGS) entry which is preliminary data.</text>
</comment>
<keyword evidence="2" id="KW-1185">Reference proteome</keyword>
<dbReference type="OrthoDB" id="9800971at2"/>
<evidence type="ECO:0000313" key="2">
    <source>
        <dbReference type="Proteomes" id="UP000186894"/>
    </source>
</evidence>
<sequence>MAAFFKKLLSAFSGASSGSEEKQAQPSEPVLHGDCRIYVEPLREGNQLRLAGRIEKDVNGEILTRTFIRADLFTSKEDAQDCTLRKAKMIIDQNGPALFADGEKTRST</sequence>
<dbReference type="Proteomes" id="UP000186894">
    <property type="component" value="Unassembled WGS sequence"/>
</dbReference>
<protein>
    <submittedName>
        <fullName evidence="1">Transcriptional activator HlyU</fullName>
    </submittedName>
</protein>
<dbReference type="STRING" id="1867956.BJF95_22585"/>
<dbReference type="EMBL" id="MKIM01000028">
    <property type="protein sequence ID" value="OLP43635.1"/>
    <property type="molecule type" value="Genomic_DNA"/>
</dbReference>
<evidence type="ECO:0000313" key="1">
    <source>
        <dbReference type="EMBL" id="OLP43635.1"/>
    </source>
</evidence>
<reference evidence="1 2" key="1">
    <citation type="submission" date="2016-09" db="EMBL/GenBank/DDBJ databases">
        <title>Rhizobium oryziradicis sp. nov., isolated from the root of rice.</title>
        <authorList>
            <person name="Zhao J."/>
            <person name="Zhang X."/>
        </authorList>
    </citation>
    <scope>NUCLEOTIDE SEQUENCE [LARGE SCALE GENOMIC DNA]</scope>
    <source>
        <strain evidence="1 2">N19</strain>
    </source>
</reference>
<dbReference type="Pfam" id="PF10115">
    <property type="entry name" value="HlyU"/>
    <property type="match status" value="1"/>
</dbReference>
<gene>
    <name evidence="1" type="ORF">BJF95_22585</name>
</gene>
<dbReference type="InterPro" id="IPR018772">
    <property type="entry name" value="Transcription_activator_HlyU"/>
</dbReference>
<organism evidence="1 2">
    <name type="scientific">Rhizobium oryziradicis</name>
    <dbReference type="NCBI Taxonomy" id="1867956"/>
    <lineage>
        <taxon>Bacteria</taxon>
        <taxon>Pseudomonadati</taxon>
        <taxon>Pseudomonadota</taxon>
        <taxon>Alphaproteobacteria</taxon>
        <taxon>Hyphomicrobiales</taxon>
        <taxon>Rhizobiaceae</taxon>
        <taxon>Rhizobium/Agrobacterium group</taxon>
        <taxon>Rhizobium</taxon>
    </lineage>
</organism>
<dbReference type="AlphaFoldDB" id="A0A1Q8ZP16"/>
<name>A0A1Q8ZP16_9HYPH</name>